<dbReference type="InterPro" id="IPR002347">
    <property type="entry name" value="SDR_fam"/>
</dbReference>
<accession>A0AAJ6BD42</accession>
<dbReference type="InterPro" id="IPR036291">
    <property type="entry name" value="NAD(P)-bd_dom_sf"/>
</dbReference>
<reference evidence="6" key="1">
    <citation type="submission" date="2023-03" db="EMBL/GenBank/DDBJ databases">
        <title>Andean soil-derived lignocellulolytic bacterial consortium as a source of novel taxa and putative plastic-active enzymes.</title>
        <authorList>
            <person name="Diaz-Garcia L."/>
            <person name="Chuvochina M."/>
            <person name="Feuerriegel G."/>
            <person name="Bunk B."/>
            <person name="Sproer C."/>
            <person name="Streit W.R."/>
            <person name="Rodriguez L.M."/>
            <person name="Overmann J."/>
            <person name="Jimenez D.J."/>
        </authorList>
    </citation>
    <scope>NUCLEOTIDE SEQUENCE</scope>
    <source>
        <strain evidence="6">MAG 876</strain>
    </source>
</reference>
<dbReference type="AlphaFoldDB" id="A0AAJ6BD42"/>
<dbReference type="Proteomes" id="UP001216329">
    <property type="component" value="Chromosome"/>
</dbReference>
<evidence type="ECO:0000313" key="6">
    <source>
        <dbReference type="EMBL" id="WEK31354.1"/>
    </source>
</evidence>
<dbReference type="PROSITE" id="PS00061">
    <property type="entry name" value="ADH_SHORT"/>
    <property type="match status" value="1"/>
</dbReference>
<evidence type="ECO:0000256" key="3">
    <source>
        <dbReference type="NCBIfam" id="TIGR04316"/>
    </source>
</evidence>
<dbReference type="InterPro" id="IPR003560">
    <property type="entry name" value="DHB_DH"/>
</dbReference>
<dbReference type="SUPFAM" id="SSF51735">
    <property type="entry name" value="NAD(P)-binding Rossmann-fold domains"/>
    <property type="match status" value="1"/>
</dbReference>
<comment type="similarity">
    <text evidence="1 4">Belongs to the short-chain dehydrogenases/reductases (SDR) family.</text>
</comment>
<gene>
    <name evidence="6" type="ORF">P0Y58_03930</name>
</gene>
<dbReference type="FunFam" id="3.40.50.720:FF:000084">
    <property type="entry name" value="Short-chain dehydrogenase reductase"/>
    <property type="match status" value="1"/>
</dbReference>
<dbReference type="Pfam" id="PF00106">
    <property type="entry name" value="adh_short"/>
    <property type="match status" value="1"/>
</dbReference>
<dbReference type="InterPro" id="IPR057326">
    <property type="entry name" value="KR_dom"/>
</dbReference>
<dbReference type="GO" id="GO:0019290">
    <property type="term" value="P:siderophore biosynthetic process"/>
    <property type="evidence" value="ECO:0007669"/>
    <property type="project" value="InterPro"/>
</dbReference>
<dbReference type="Gene3D" id="3.40.50.720">
    <property type="entry name" value="NAD(P)-binding Rossmann-like Domain"/>
    <property type="match status" value="1"/>
</dbReference>
<evidence type="ECO:0000259" key="5">
    <source>
        <dbReference type="SMART" id="SM00822"/>
    </source>
</evidence>
<dbReference type="EMBL" id="CP119325">
    <property type="protein sequence ID" value="WEK31354.1"/>
    <property type="molecule type" value="Genomic_DNA"/>
</dbReference>
<dbReference type="InterPro" id="IPR020904">
    <property type="entry name" value="Sc_DH/Rdtase_CS"/>
</dbReference>
<feature type="domain" description="Ketoreductase" evidence="5">
    <location>
        <begin position="7"/>
        <end position="186"/>
    </location>
</feature>
<dbReference type="PRINTS" id="PR01397">
    <property type="entry name" value="DHBDHDRGNASE"/>
</dbReference>
<organism evidence="6 7">
    <name type="scientific">Candidatus Pseudomonas phytovorans</name>
    <dbReference type="NCBI Taxonomy" id="3121377"/>
    <lineage>
        <taxon>Bacteria</taxon>
        <taxon>Pseudomonadati</taxon>
        <taxon>Pseudomonadota</taxon>
        <taxon>Gammaproteobacteria</taxon>
        <taxon>Pseudomonadales</taxon>
        <taxon>Pseudomonadaceae</taxon>
        <taxon>Pseudomonas</taxon>
    </lineage>
</organism>
<protein>
    <recommendedName>
        <fullName evidence="3">2,3-dihydro-2,3-dihydroxybenzoate dehydrogenase</fullName>
        <ecNumber evidence="3">1.3.1.28</ecNumber>
    </recommendedName>
</protein>
<dbReference type="SMART" id="SM00822">
    <property type="entry name" value="PKS_KR"/>
    <property type="match status" value="1"/>
</dbReference>
<dbReference type="EC" id="1.3.1.28" evidence="3"/>
<name>A0AAJ6BD42_9PSED</name>
<evidence type="ECO:0000256" key="2">
    <source>
        <dbReference type="ARBA" id="ARBA00023002"/>
    </source>
</evidence>
<dbReference type="PRINTS" id="PR00080">
    <property type="entry name" value="SDRFAMILY"/>
</dbReference>
<dbReference type="GO" id="GO:0008667">
    <property type="term" value="F:2,3-dihydro-2,3-dihydroxybenzoate dehydrogenase activity"/>
    <property type="evidence" value="ECO:0007669"/>
    <property type="project" value="UniProtKB-UniRule"/>
</dbReference>
<evidence type="ECO:0000256" key="1">
    <source>
        <dbReference type="ARBA" id="ARBA00006484"/>
    </source>
</evidence>
<keyword evidence="2 6" id="KW-0560">Oxidoreductase</keyword>
<dbReference type="NCBIfam" id="TIGR04316">
    <property type="entry name" value="dhbA_paeA"/>
    <property type="match status" value="1"/>
</dbReference>
<dbReference type="PANTHER" id="PTHR43669">
    <property type="entry name" value="5-KETO-D-GLUCONATE 5-REDUCTASE"/>
    <property type="match status" value="1"/>
</dbReference>
<evidence type="ECO:0000256" key="4">
    <source>
        <dbReference type="RuleBase" id="RU000363"/>
    </source>
</evidence>
<sequence>MKRFIGKSVLITGAARGIGAALAERLLAEGATVIALDCDSSGLEALAERLRSDNVKLHAADITDREQITSLVERIDEHYPLDGLVNAAGVMESAPFEQLSAQAWLRLFEINVHGTFHVSQAVARCMLARRRGAIVSVASNAATTPRVNLSGYCASKAAVAMLTRCMGLELGQQGVRCNVVSPGSTRTPMLHQLAGDDESLDRRMVQGDLGLHRIGIPLGKIAEPQDIAAGIAFLLSDDANHITLQNLVMDGGATFG</sequence>
<dbReference type="PANTHER" id="PTHR43669:SF3">
    <property type="entry name" value="ALCOHOL DEHYDROGENASE, PUTATIVE (AFU_ORTHOLOGUE AFUA_3G03445)-RELATED"/>
    <property type="match status" value="1"/>
</dbReference>
<evidence type="ECO:0000313" key="7">
    <source>
        <dbReference type="Proteomes" id="UP001216329"/>
    </source>
</evidence>
<proteinExistence type="inferred from homology"/>